<dbReference type="Proteomes" id="UP001595692">
    <property type="component" value="Unassembled WGS sequence"/>
</dbReference>
<keyword evidence="8" id="KW-1185">Reference proteome</keyword>
<keyword evidence="4" id="KW-0281">Fimbrium</keyword>
<evidence type="ECO:0000256" key="5">
    <source>
        <dbReference type="SAM" id="SignalP"/>
    </source>
</evidence>
<evidence type="ECO:0000313" key="8">
    <source>
        <dbReference type="Proteomes" id="UP001595692"/>
    </source>
</evidence>
<feature type="signal peptide" evidence="5">
    <location>
        <begin position="1"/>
        <end position="33"/>
    </location>
</feature>
<dbReference type="Pfam" id="PF00419">
    <property type="entry name" value="Fimbrial"/>
    <property type="match status" value="1"/>
</dbReference>
<reference evidence="8" key="1">
    <citation type="journal article" date="2019" name="Int. J. Syst. Evol. Microbiol.">
        <title>The Global Catalogue of Microorganisms (GCM) 10K type strain sequencing project: providing services to taxonomists for standard genome sequencing and annotation.</title>
        <authorList>
            <consortium name="The Broad Institute Genomics Platform"/>
            <consortium name="The Broad Institute Genome Sequencing Center for Infectious Disease"/>
            <person name="Wu L."/>
            <person name="Ma J."/>
        </authorList>
    </citation>
    <scope>NUCLEOTIDE SEQUENCE [LARGE SCALE GENOMIC DNA]</scope>
    <source>
        <strain evidence="8">CCUG 54939</strain>
    </source>
</reference>
<comment type="similarity">
    <text evidence="2">Belongs to the fimbrial protein family.</text>
</comment>
<evidence type="ECO:0000313" key="7">
    <source>
        <dbReference type="EMBL" id="MFC3912107.1"/>
    </source>
</evidence>
<dbReference type="InterPro" id="IPR036937">
    <property type="entry name" value="Adhesion_dom_fimbrial_sf"/>
</dbReference>
<keyword evidence="3 5" id="KW-0732">Signal</keyword>
<dbReference type="SUPFAM" id="SSF49401">
    <property type="entry name" value="Bacterial adhesins"/>
    <property type="match status" value="1"/>
</dbReference>
<dbReference type="InterPro" id="IPR008966">
    <property type="entry name" value="Adhesion_dom_sf"/>
</dbReference>
<name>A0ABV8CJL9_9GAMM</name>
<feature type="domain" description="Fimbrial-type adhesion" evidence="6">
    <location>
        <begin position="202"/>
        <end position="346"/>
    </location>
</feature>
<dbReference type="PANTHER" id="PTHR33420:SF12">
    <property type="entry name" value="FIMBRIN-LIKE PROTEIN FIMI-RELATED"/>
    <property type="match status" value="1"/>
</dbReference>
<evidence type="ECO:0000256" key="2">
    <source>
        <dbReference type="ARBA" id="ARBA00006671"/>
    </source>
</evidence>
<protein>
    <submittedName>
        <fullName evidence="7">Fimbrial protein</fullName>
    </submittedName>
</protein>
<feature type="chain" id="PRO_5046477368" evidence="5">
    <location>
        <begin position="34"/>
        <end position="347"/>
    </location>
</feature>
<organism evidence="7 8">
    <name type="scientific">Pseudaeromonas sharmana</name>
    <dbReference type="NCBI Taxonomy" id="328412"/>
    <lineage>
        <taxon>Bacteria</taxon>
        <taxon>Pseudomonadati</taxon>
        <taxon>Pseudomonadota</taxon>
        <taxon>Gammaproteobacteria</taxon>
        <taxon>Aeromonadales</taxon>
        <taxon>Aeromonadaceae</taxon>
        <taxon>Pseudaeromonas</taxon>
    </lineage>
</organism>
<evidence type="ECO:0000256" key="4">
    <source>
        <dbReference type="ARBA" id="ARBA00023263"/>
    </source>
</evidence>
<dbReference type="InterPro" id="IPR050263">
    <property type="entry name" value="Bact_Fimbrial_Adh_Pro"/>
</dbReference>
<evidence type="ECO:0000259" key="6">
    <source>
        <dbReference type="Pfam" id="PF00419"/>
    </source>
</evidence>
<gene>
    <name evidence="7" type="ORF">ACFOSS_01350</name>
</gene>
<comment type="caution">
    <text evidence="7">The sequence shown here is derived from an EMBL/GenBank/DDBJ whole genome shotgun (WGS) entry which is preliminary data.</text>
</comment>
<comment type="subcellular location">
    <subcellularLocation>
        <location evidence="1">Fimbrium</location>
    </subcellularLocation>
</comment>
<accession>A0ABV8CJL9</accession>
<dbReference type="RefSeq" id="WP_377150123.1">
    <property type="nucleotide sequence ID" value="NZ_JBHSAF010000001.1"/>
</dbReference>
<dbReference type="PANTHER" id="PTHR33420">
    <property type="entry name" value="FIMBRIAL SUBUNIT ELFA-RELATED"/>
    <property type="match status" value="1"/>
</dbReference>
<dbReference type="Gene3D" id="2.60.40.3310">
    <property type="match status" value="1"/>
</dbReference>
<dbReference type="EMBL" id="JBHSAF010000001">
    <property type="protein sequence ID" value="MFC3912107.1"/>
    <property type="molecule type" value="Genomic_DNA"/>
</dbReference>
<proteinExistence type="inferred from homology"/>
<evidence type="ECO:0000256" key="1">
    <source>
        <dbReference type="ARBA" id="ARBA00004561"/>
    </source>
</evidence>
<evidence type="ECO:0000256" key="3">
    <source>
        <dbReference type="ARBA" id="ARBA00022729"/>
    </source>
</evidence>
<dbReference type="InterPro" id="IPR000259">
    <property type="entry name" value="Adhesion_dom_fimbrial"/>
</dbReference>
<dbReference type="Gene3D" id="2.60.40.1090">
    <property type="entry name" value="Fimbrial-type adhesion domain"/>
    <property type="match status" value="1"/>
</dbReference>
<sequence length="347" mass="37925">MRSAMPQRRFRPHPVLALLIALWMLCWHSSASALCAWGDMPGPSHYRGTANPISVNMAYHHTGDRLSDIGGIPGTNSWKIHCAGSERAGYFNLVGNQQPAIGNSEKGAIYPIAAIPGLGYSLSDTNLYHGPQASYFNPYGAMSAPRGDFFFDSNSKLRVDFWKIGDTRAGSYCLSAGTQLGYVKFSNLVVLEVTLARQLCLNIQQPTCAVSTESKNITVNLGNHLQSQFTRRDMTTSSRPFSISLNNCSYVQAVDIQFIGNPDPDATNAALNGIVQLDHAGGVTATGVAVQLLNDHDNPLKLNQPQTVWQHVDDHVNIPFAVRYIQTKPRVTPGQANASVQFLMSYR</sequence>